<protein>
    <submittedName>
        <fullName evidence="1">Uncharacterized protein</fullName>
    </submittedName>
</protein>
<keyword evidence="2" id="KW-1185">Reference proteome</keyword>
<dbReference type="Proteomes" id="UP000605970">
    <property type="component" value="Unassembled WGS sequence"/>
</dbReference>
<gene>
    <name evidence="1" type="ORF">Mgra_00004660</name>
</gene>
<dbReference type="EMBL" id="JABEBT010000036">
    <property type="protein sequence ID" value="KAF7635941.1"/>
    <property type="molecule type" value="Genomic_DNA"/>
</dbReference>
<sequence>MRYYNFCFSKIAMAKHLIFTFNKIPKYNLFQNKALLYNNNNNQFINNNRYFTTNLNQREGILKLEEINIISETLNKALTKVDFGTEIVIQLLNDKRSFFKILLEKNNQCEKIN</sequence>
<name>A0A8S9ZR90_9BILA</name>
<proteinExistence type="predicted"/>
<reference evidence="1" key="1">
    <citation type="journal article" date="2020" name="Ecol. Evol.">
        <title>Genome structure and content of the rice root-knot nematode (Meloidogyne graminicola).</title>
        <authorList>
            <person name="Phan N.T."/>
            <person name="Danchin E.G.J."/>
            <person name="Klopp C."/>
            <person name="Perfus-Barbeoch L."/>
            <person name="Kozlowski D.K."/>
            <person name="Koutsovoulos G.D."/>
            <person name="Lopez-Roques C."/>
            <person name="Bouchez O."/>
            <person name="Zahm M."/>
            <person name="Besnard G."/>
            <person name="Bellafiore S."/>
        </authorList>
    </citation>
    <scope>NUCLEOTIDE SEQUENCE</scope>
    <source>
        <strain evidence="1">VN-18</strain>
    </source>
</reference>
<evidence type="ECO:0000313" key="2">
    <source>
        <dbReference type="Proteomes" id="UP000605970"/>
    </source>
</evidence>
<organism evidence="1 2">
    <name type="scientific">Meloidogyne graminicola</name>
    <dbReference type="NCBI Taxonomy" id="189291"/>
    <lineage>
        <taxon>Eukaryota</taxon>
        <taxon>Metazoa</taxon>
        <taxon>Ecdysozoa</taxon>
        <taxon>Nematoda</taxon>
        <taxon>Chromadorea</taxon>
        <taxon>Rhabditida</taxon>
        <taxon>Tylenchina</taxon>
        <taxon>Tylenchomorpha</taxon>
        <taxon>Tylenchoidea</taxon>
        <taxon>Meloidogynidae</taxon>
        <taxon>Meloidogyninae</taxon>
        <taxon>Meloidogyne</taxon>
    </lineage>
</organism>
<evidence type="ECO:0000313" key="1">
    <source>
        <dbReference type="EMBL" id="KAF7635941.1"/>
    </source>
</evidence>
<comment type="caution">
    <text evidence="1">The sequence shown here is derived from an EMBL/GenBank/DDBJ whole genome shotgun (WGS) entry which is preliminary data.</text>
</comment>
<accession>A0A8S9ZR90</accession>
<dbReference type="OrthoDB" id="5783368at2759"/>
<dbReference type="AlphaFoldDB" id="A0A8S9ZR90"/>